<evidence type="ECO:0000256" key="6">
    <source>
        <dbReference type="ARBA" id="ARBA00023136"/>
    </source>
</evidence>
<sequence>MLTAAIAENNKKKMGMHAQTVFGQTILGIILLLVAATVILPFLYVLVVSFTDPSVYISGTVYFWPKKWSAKAYQLILSGSGFLNALKSTLFITLIGTPLNVLFNAGLGYMLSKPVPGKKFVNKAVMFTMLFGAGMVPTYMNMANLGLINSWWACILPSTCGAWTVMVMKSFFESIPKELEEAATIDGCGQLRIFAVIVLPLSMAMLATFTLFAFVSYWNTYFSAIMYLTSSAKAPLQVYVQKIVLSTTISDVVDLANELSKEVPQEIMRMAAVIVVVLPVVCVYPFLQKYFASGVMVGAVKG</sequence>
<evidence type="ECO:0000256" key="4">
    <source>
        <dbReference type="ARBA" id="ARBA00022692"/>
    </source>
</evidence>
<evidence type="ECO:0000256" key="3">
    <source>
        <dbReference type="ARBA" id="ARBA00022475"/>
    </source>
</evidence>
<evidence type="ECO:0000256" key="7">
    <source>
        <dbReference type="RuleBase" id="RU363032"/>
    </source>
</evidence>
<evidence type="ECO:0000256" key="2">
    <source>
        <dbReference type="ARBA" id="ARBA00022448"/>
    </source>
</evidence>
<dbReference type="PANTHER" id="PTHR43744:SF9">
    <property type="entry name" value="POLYGALACTURONAN_RHAMNOGALACTURONAN TRANSPORT SYSTEM PERMEASE PROTEIN YTCP"/>
    <property type="match status" value="1"/>
</dbReference>
<dbReference type="InterPro" id="IPR035906">
    <property type="entry name" value="MetI-like_sf"/>
</dbReference>
<feature type="transmembrane region" description="Helical" evidence="7">
    <location>
        <begin position="90"/>
        <end position="112"/>
    </location>
</feature>
<evidence type="ECO:0000256" key="5">
    <source>
        <dbReference type="ARBA" id="ARBA00022989"/>
    </source>
</evidence>
<feature type="transmembrane region" description="Helical" evidence="7">
    <location>
        <begin position="193"/>
        <end position="218"/>
    </location>
</feature>
<feature type="domain" description="ABC transmembrane type-1" evidence="8">
    <location>
        <begin position="86"/>
        <end position="286"/>
    </location>
</feature>
<name>A0A141GNE0_9FIRM</name>
<protein>
    <submittedName>
        <fullName evidence="9">LplC, putative aldouronate transport system permease protein</fullName>
    </submittedName>
</protein>
<dbReference type="Pfam" id="PF00528">
    <property type="entry name" value="BPD_transp_1"/>
    <property type="match status" value="1"/>
</dbReference>
<dbReference type="AlphaFoldDB" id="A0A141GNE0"/>
<evidence type="ECO:0000259" key="8">
    <source>
        <dbReference type="PROSITE" id="PS50928"/>
    </source>
</evidence>
<keyword evidence="5 7" id="KW-1133">Transmembrane helix</keyword>
<dbReference type="Gene3D" id="1.10.3720.10">
    <property type="entry name" value="MetI-like"/>
    <property type="match status" value="1"/>
</dbReference>
<dbReference type="PANTHER" id="PTHR43744">
    <property type="entry name" value="ABC TRANSPORTER PERMEASE PROTEIN MG189-RELATED-RELATED"/>
    <property type="match status" value="1"/>
</dbReference>
<evidence type="ECO:0000313" key="9">
    <source>
        <dbReference type="EMBL" id="ALL53568.1"/>
    </source>
</evidence>
<comment type="subcellular location">
    <subcellularLocation>
        <location evidence="1 7">Cell membrane</location>
        <topology evidence="1 7">Multi-pass membrane protein</topology>
    </subcellularLocation>
</comment>
<comment type="similarity">
    <text evidence="7">Belongs to the binding-protein-dependent transport system permease family.</text>
</comment>
<dbReference type="CDD" id="cd06261">
    <property type="entry name" value="TM_PBP2"/>
    <property type="match status" value="1"/>
</dbReference>
<dbReference type="InterPro" id="IPR000515">
    <property type="entry name" value="MetI-like"/>
</dbReference>
<feature type="transmembrane region" description="Helical" evidence="7">
    <location>
        <begin position="21"/>
        <end position="47"/>
    </location>
</feature>
<feature type="transmembrane region" description="Helical" evidence="7">
    <location>
        <begin position="148"/>
        <end position="172"/>
    </location>
</feature>
<dbReference type="PROSITE" id="PS50928">
    <property type="entry name" value="ABC_TM1"/>
    <property type="match status" value="1"/>
</dbReference>
<evidence type="ECO:0000256" key="1">
    <source>
        <dbReference type="ARBA" id="ARBA00004651"/>
    </source>
</evidence>
<dbReference type="GO" id="GO:0005886">
    <property type="term" value="C:plasma membrane"/>
    <property type="evidence" value="ECO:0007669"/>
    <property type="project" value="UniProtKB-SubCell"/>
</dbReference>
<keyword evidence="6 7" id="KW-0472">Membrane</keyword>
<dbReference type="EMBL" id="KP867044">
    <property type="protein sequence ID" value="ALL53568.1"/>
    <property type="molecule type" value="Genomic_DNA"/>
</dbReference>
<dbReference type="GO" id="GO:0055085">
    <property type="term" value="P:transmembrane transport"/>
    <property type="evidence" value="ECO:0007669"/>
    <property type="project" value="InterPro"/>
</dbReference>
<dbReference type="SUPFAM" id="SSF161098">
    <property type="entry name" value="MetI-like"/>
    <property type="match status" value="1"/>
</dbReference>
<organism evidence="9">
    <name type="scientific">uncultured firmicutes bacterium contig_31</name>
    <dbReference type="NCBI Taxonomy" id="1643554"/>
    <lineage>
        <taxon>Bacteria</taxon>
        <taxon>Bacillati</taxon>
        <taxon>Bacillota</taxon>
        <taxon>environmental samples</taxon>
    </lineage>
</organism>
<keyword evidence="2 7" id="KW-0813">Transport</keyword>
<keyword evidence="4 7" id="KW-0812">Transmembrane</keyword>
<proteinExistence type="inferred from homology"/>
<accession>A0A141GNE0</accession>
<reference evidence="9" key="1">
    <citation type="submission" date="2015-02" db="EMBL/GenBank/DDBJ databases">
        <authorList>
            <person name="Chooi Y.-H."/>
        </authorList>
    </citation>
    <scope>NUCLEOTIDE SEQUENCE</scope>
</reference>
<feature type="transmembrane region" description="Helical" evidence="7">
    <location>
        <begin position="267"/>
        <end position="287"/>
    </location>
</feature>
<keyword evidence="3" id="KW-1003">Cell membrane</keyword>